<dbReference type="EMBL" id="CAVMJV010000051">
    <property type="protein sequence ID" value="CAK5083628.1"/>
    <property type="molecule type" value="Genomic_DNA"/>
</dbReference>
<evidence type="ECO:0000313" key="1">
    <source>
        <dbReference type="EMBL" id="CAK5083628.1"/>
    </source>
</evidence>
<dbReference type="Proteomes" id="UP001497535">
    <property type="component" value="Unassembled WGS sequence"/>
</dbReference>
<protein>
    <submittedName>
        <fullName evidence="1">Uncharacterized protein</fullName>
    </submittedName>
</protein>
<comment type="caution">
    <text evidence="1">The sequence shown here is derived from an EMBL/GenBank/DDBJ whole genome shotgun (WGS) entry which is preliminary data.</text>
</comment>
<gene>
    <name evidence="1" type="ORF">MENTE1834_LOCUS30975</name>
</gene>
<reference evidence="1" key="1">
    <citation type="submission" date="2023-11" db="EMBL/GenBank/DDBJ databases">
        <authorList>
            <person name="Poullet M."/>
        </authorList>
    </citation>
    <scope>NUCLEOTIDE SEQUENCE</scope>
    <source>
        <strain evidence="1">E1834</strain>
    </source>
</reference>
<organism evidence="1 2">
    <name type="scientific">Meloidogyne enterolobii</name>
    <name type="common">Root-knot nematode worm</name>
    <name type="synonym">Meloidogyne mayaguensis</name>
    <dbReference type="NCBI Taxonomy" id="390850"/>
    <lineage>
        <taxon>Eukaryota</taxon>
        <taxon>Metazoa</taxon>
        <taxon>Ecdysozoa</taxon>
        <taxon>Nematoda</taxon>
        <taxon>Chromadorea</taxon>
        <taxon>Rhabditida</taxon>
        <taxon>Tylenchina</taxon>
        <taxon>Tylenchomorpha</taxon>
        <taxon>Tylenchoidea</taxon>
        <taxon>Meloidogynidae</taxon>
        <taxon>Meloidogyninae</taxon>
        <taxon>Meloidogyne</taxon>
    </lineage>
</organism>
<proteinExistence type="predicted"/>
<evidence type="ECO:0000313" key="2">
    <source>
        <dbReference type="Proteomes" id="UP001497535"/>
    </source>
</evidence>
<accession>A0ACB0ZXD6</accession>
<keyword evidence="2" id="KW-1185">Reference proteome</keyword>
<sequence>MLPAFLFGFTASFISTYLISFDRLLSVLFPMWSVYVFYPPPYNYFSLDFSYFQDSLFNLIFE</sequence>
<name>A0ACB0ZXD6_MELEN</name>